<accession>A0A6V7XFU5</accession>
<dbReference type="AlphaFoldDB" id="A0A6V7XFU5"/>
<evidence type="ECO:0000313" key="2">
    <source>
        <dbReference type="EMBL" id="CAD2198210.1"/>
    </source>
</evidence>
<dbReference type="OrthoDB" id="6513042at2759"/>
<name>A0A6V7XFU5_MELEN</name>
<evidence type="ECO:0000313" key="3">
    <source>
        <dbReference type="Proteomes" id="UP000580250"/>
    </source>
</evidence>
<organism evidence="2 3">
    <name type="scientific">Meloidogyne enterolobii</name>
    <name type="common">Root-knot nematode worm</name>
    <name type="synonym">Meloidogyne mayaguensis</name>
    <dbReference type="NCBI Taxonomy" id="390850"/>
    <lineage>
        <taxon>Eukaryota</taxon>
        <taxon>Metazoa</taxon>
        <taxon>Ecdysozoa</taxon>
        <taxon>Nematoda</taxon>
        <taxon>Chromadorea</taxon>
        <taxon>Rhabditida</taxon>
        <taxon>Tylenchina</taxon>
        <taxon>Tylenchomorpha</taxon>
        <taxon>Tylenchoidea</taxon>
        <taxon>Meloidogynidae</taxon>
        <taxon>Meloidogyninae</taxon>
        <taxon>Meloidogyne</taxon>
    </lineage>
</organism>
<comment type="caution">
    <text evidence="2">The sequence shown here is derived from an EMBL/GenBank/DDBJ whole genome shotgun (WGS) entry which is preliminary data.</text>
</comment>
<dbReference type="Proteomes" id="UP000580250">
    <property type="component" value="Unassembled WGS sequence"/>
</dbReference>
<feature type="region of interest" description="Disordered" evidence="1">
    <location>
        <begin position="50"/>
        <end position="81"/>
    </location>
</feature>
<feature type="compositionally biased region" description="Low complexity" evidence="1">
    <location>
        <begin position="57"/>
        <end position="71"/>
    </location>
</feature>
<evidence type="ECO:0000256" key="1">
    <source>
        <dbReference type="SAM" id="MobiDB-lite"/>
    </source>
</evidence>
<feature type="region of interest" description="Disordered" evidence="1">
    <location>
        <begin position="1"/>
        <end position="23"/>
    </location>
</feature>
<proteinExistence type="predicted"/>
<sequence>MSKRSIQSQRSSNSTSSTNIINNFNSQASQEQFLPGVGFISQNSQLSQGGFYSDYDGSQLGGASQSQQFPFQQPPLPSMQFSQQRDLVEQQLQNLMLSQQSEAARKH</sequence>
<reference evidence="2 3" key="1">
    <citation type="submission" date="2020-08" db="EMBL/GenBank/DDBJ databases">
        <authorList>
            <person name="Koutsovoulos G."/>
            <person name="Danchin GJ E."/>
        </authorList>
    </citation>
    <scope>NUCLEOTIDE SEQUENCE [LARGE SCALE GENOMIC DNA]</scope>
</reference>
<gene>
    <name evidence="2" type="ORF">MENT_LOCUS51501</name>
</gene>
<protein>
    <submittedName>
        <fullName evidence="2">Uncharacterized protein</fullName>
    </submittedName>
</protein>
<dbReference type="EMBL" id="CAJEWN010001534">
    <property type="protein sequence ID" value="CAD2198210.1"/>
    <property type="molecule type" value="Genomic_DNA"/>
</dbReference>